<accession>A0A0X8E981</accession>
<dbReference type="PANTHER" id="PTHR13722:SF0">
    <property type="entry name" value="ATP SYNTHASE PROTEIN 8"/>
    <property type="match status" value="1"/>
</dbReference>
<evidence type="ECO:0000256" key="9">
    <source>
        <dbReference type="ARBA" id="ARBA00023065"/>
    </source>
</evidence>
<keyword evidence="10 13" id="KW-0496">Mitochondrion</keyword>
<organism evidence="15">
    <name type="scientific">Pongo pygmaeus</name>
    <name type="common">Bornean orangutan</name>
    <dbReference type="NCBI Taxonomy" id="9600"/>
    <lineage>
        <taxon>Eukaryota</taxon>
        <taxon>Metazoa</taxon>
        <taxon>Chordata</taxon>
        <taxon>Craniata</taxon>
        <taxon>Vertebrata</taxon>
        <taxon>Euteleostomi</taxon>
        <taxon>Mammalia</taxon>
        <taxon>Eutheria</taxon>
        <taxon>Euarchontoglires</taxon>
        <taxon>Primates</taxon>
        <taxon>Haplorrhini</taxon>
        <taxon>Catarrhini</taxon>
        <taxon>Hominidae</taxon>
        <taxon>Pongo</taxon>
    </lineage>
</organism>
<dbReference type="GO" id="GO:0015986">
    <property type="term" value="P:proton motive force-driven ATP synthesis"/>
    <property type="evidence" value="ECO:0007669"/>
    <property type="project" value="InterPro"/>
</dbReference>
<evidence type="ECO:0000256" key="11">
    <source>
        <dbReference type="ARBA" id="ARBA00023136"/>
    </source>
</evidence>
<comment type="subcellular location">
    <subcellularLocation>
        <location evidence="1 13">Mitochondrion membrane</location>
        <topology evidence="1 13">Single-pass membrane protein</topology>
    </subcellularLocation>
</comment>
<evidence type="ECO:0000256" key="3">
    <source>
        <dbReference type="ARBA" id="ARBA00022448"/>
    </source>
</evidence>
<gene>
    <name evidence="15" type="primary">ATP8</name>
</gene>
<geneLocation type="mitochondrion" evidence="15"/>
<keyword evidence="12" id="KW-0066">ATP synthesis</keyword>
<dbReference type="InterPro" id="IPR001421">
    <property type="entry name" value="ATP8_metazoa"/>
</dbReference>
<comment type="similarity">
    <text evidence="2 13">Belongs to the ATPase protein 8 family.</text>
</comment>
<dbReference type="PANTHER" id="PTHR13722">
    <property type="entry name" value="ATP SYNTHASE PROTEIN 8"/>
    <property type="match status" value="1"/>
</dbReference>
<dbReference type="Pfam" id="PF00895">
    <property type="entry name" value="ATP-synt_8"/>
    <property type="match status" value="1"/>
</dbReference>
<evidence type="ECO:0000256" key="10">
    <source>
        <dbReference type="ARBA" id="ARBA00023128"/>
    </source>
</evidence>
<evidence type="ECO:0000256" key="13">
    <source>
        <dbReference type="RuleBase" id="RU003661"/>
    </source>
</evidence>
<dbReference type="EMBL" id="KU353723">
    <property type="protein sequence ID" value="AMB65511.1"/>
    <property type="molecule type" value="Genomic_DNA"/>
</dbReference>
<evidence type="ECO:0000256" key="7">
    <source>
        <dbReference type="ARBA" id="ARBA00022989"/>
    </source>
</evidence>
<sequence>MPQLNTTTWLTVITPTLLALFLITQLKLLNSHLHPPTPPKFTKTKPHAKPWELKWTKIYSPHSLPPQY</sequence>
<dbReference type="GO" id="GO:0045259">
    <property type="term" value="C:proton-transporting ATP synthase complex"/>
    <property type="evidence" value="ECO:0007669"/>
    <property type="project" value="UniProtKB-KW"/>
</dbReference>
<name>A0A0X8E981_PONPY</name>
<keyword evidence="3 13" id="KW-0813">Transport</keyword>
<dbReference type="AlphaFoldDB" id="A0A0X8E981"/>
<keyword evidence="8" id="KW-0007">Acetylation</keyword>
<protein>
    <recommendedName>
        <fullName evidence="13">ATP synthase complex subunit 8</fullName>
    </recommendedName>
</protein>
<evidence type="ECO:0000256" key="8">
    <source>
        <dbReference type="ARBA" id="ARBA00022990"/>
    </source>
</evidence>
<evidence type="ECO:0000256" key="5">
    <source>
        <dbReference type="ARBA" id="ARBA00022692"/>
    </source>
</evidence>
<keyword evidence="6 13" id="KW-0375">Hydrogen ion transport</keyword>
<keyword evidence="7 14" id="KW-1133">Transmembrane helix</keyword>
<evidence type="ECO:0000256" key="14">
    <source>
        <dbReference type="SAM" id="Phobius"/>
    </source>
</evidence>
<dbReference type="GO" id="GO:0031966">
    <property type="term" value="C:mitochondrial membrane"/>
    <property type="evidence" value="ECO:0007669"/>
    <property type="project" value="UniProtKB-SubCell"/>
</dbReference>
<keyword evidence="9 13" id="KW-0406">Ion transport</keyword>
<keyword evidence="11 14" id="KW-0472">Membrane</keyword>
<evidence type="ECO:0000313" key="15">
    <source>
        <dbReference type="EMBL" id="AMB65511.1"/>
    </source>
</evidence>
<feature type="transmembrane region" description="Helical" evidence="14">
    <location>
        <begin position="6"/>
        <end position="24"/>
    </location>
</feature>
<evidence type="ECO:0000256" key="2">
    <source>
        <dbReference type="ARBA" id="ARBA00008892"/>
    </source>
</evidence>
<evidence type="ECO:0000256" key="4">
    <source>
        <dbReference type="ARBA" id="ARBA00022547"/>
    </source>
</evidence>
<dbReference type="GO" id="GO:0015078">
    <property type="term" value="F:proton transmembrane transporter activity"/>
    <property type="evidence" value="ECO:0007669"/>
    <property type="project" value="InterPro"/>
</dbReference>
<keyword evidence="4 13" id="KW-0138">CF(0)</keyword>
<keyword evidence="5 13" id="KW-0812">Transmembrane</keyword>
<evidence type="ECO:0000256" key="12">
    <source>
        <dbReference type="ARBA" id="ARBA00023310"/>
    </source>
</evidence>
<reference evidence="15" key="1">
    <citation type="journal article" date="2016" name="Genome Res.">
        <title>Great ape Y Chromosome and mitochondrial DNA phylogenies reflect subspecies structure and patterns of mating and dispersal.</title>
        <authorList>
            <person name="Hallast P."/>
            <person name="Maisano Delser P."/>
            <person name="Batini C."/>
            <person name="Zadik D."/>
            <person name="Rocchi M."/>
            <person name="Schempp W."/>
            <person name="Tyler-Smith C."/>
            <person name="Jobling M.A."/>
        </authorList>
    </citation>
    <scope>NUCLEOTIDE SEQUENCE</scope>
    <source>
        <strain evidence="15">PPY-Thai</strain>
    </source>
</reference>
<evidence type="ECO:0000256" key="1">
    <source>
        <dbReference type="ARBA" id="ARBA00004304"/>
    </source>
</evidence>
<dbReference type="InterPro" id="IPR039017">
    <property type="entry name" value="ATP8_mammal"/>
</dbReference>
<proteinExistence type="inferred from homology"/>
<evidence type="ECO:0000256" key="6">
    <source>
        <dbReference type="ARBA" id="ARBA00022781"/>
    </source>
</evidence>